<proteinExistence type="predicted"/>
<dbReference type="InterPro" id="IPR006976">
    <property type="entry name" value="VanZ-like"/>
</dbReference>
<dbReference type="Proteomes" id="UP000003178">
    <property type="component" value="Unassembled WGS sequence"/>
</dbReference>
<comment type="caution">
    <text evidence="3">The sequence shown here is derived from an EMBL/GenBank/DDBJ whole genome shotgun (WGS) entry which is preliminary data.</text>
</comment>
<dbReference type="InterPro" id="IPR053150">
    <property type="entry name" value="Teicoplanin_resist-assoc"/>
</dbReference>
<keyword evidence="1" id="KW-1133">Transmembrane helix</keyword>
<dbReference type="PANTHER" id="PTHR36834">
    <property type="entry name" value="MEMBRANE PROTEIN-RELATED"/>
    <property type="match status" value="1"/>
</dbReference>
<keyword evidence="1" id="KW-0812">Transmembrane</keyword>
<dbReference type="STRING" id="500633.CLOHIR_00602"/>
<gene>
    <name evidence="3" type="ORF">CLOHIR_00602</name>
</gene>
<organism evidence="3 4">
    <name type="scientific">Peptacetobacter hiranonis (strain DSM 13275 / JCM 10541 / KCTC 15199 / TO-931)</name>
    <name type="common">Clostridium hiranonis</name>
    <dbReference type="NCBI Taxonomy" id="500633"/>
    <lineage>
        <taxon>Bacteria</taxon>
        <taxon>Bacillati</taxon>
        <taxon>Bacillota</taxon>
        <taxon>Clostridia</taxon>
        <taxon>Peptostreptococcales</taxon>
        <taxon>Peptostreptococcaceae</taxon>
        <taxon>Peptacetobacter</taxon>
    </lineage>
</organism>
<dbReference type="EMBL" id="ABWP01000023">
    <property type="protein sequence ID" value="EEA85751.1"/>
    <property type="molecule type" value="Genomic_DNA"/>
</dbReference>
<feature type="transmembrane region" description="Helical" evidence="1">
    <location>
        <begin position="196"/>
        <end position="218"/>
    </location>
</feature>
<dbReference type="AlphaFoldDB" id="B6FXK3"/>
<sequence length="230" mass="26411">MLSELKEAILHYIPVFPIVLFVLSRYKMKIYDLKLYSTGRVYEGNGDSNLHFLACVVYTFLITGMVSAAGIPSVIDFGFRINYFNFNFIPFAVNGVSTNVLNVIMFVPFGFMLPIMWNEFESFKKTVEAGFLFSLFIEITQMFNFRATDVDDLMMNTLGTVIGFGIYYILFVKIFKNKSGKYSFRSKFRMGSSYKSVFYSGSEYVDLTVLTIVSYAIIGSLVRNYCFLFI</sequence>
<evidence type="ECO:0000313" key="3">
    <source>
        <dbReference type="EMBL" id="EEA85751.1"/>
    </source>
</evidence>
<name>B6FXK3_PEPHT</name>
<feature type="transmembrane region" description="Helical" evidence="1">
    <location>
        <begin position="49"/>
        <end position="71"/>
    </location>
</feature>
<dbReference type="RefSeq" id="WP_006439531.1">
    <property type="nucleotide sequence ID" value="NZ_DS995355.1"/>
</dbReference>
<feature type="transmembrane region" description="Helical" evidence="1">
    <location>
        <begin position="153"/>
        <end position="175"/>
    </location>
</feature>
<protein>
    <submittedName>
        <fullName evidence="3">VanZ-like protein</fullName>
    </submittedName>
</protein>
<feature type="domain" description="VanZ-like" evidence="2">
    <location>
        <begin position="80"/>
        <end position="170"/>
    </location>
</feature>
<evidence type="ECO:0000259" key="2">
    <source>
        <dbReference type="Pfam" id="PF04892"/>
    </source>
</evidence>
<accession>B6FXK3</accession>
<feature type="transmembrane region" description="Helical" evidence="1">
    <location>
        <begin position="129"/>
        <end position="147"/>
    </location>
</feature>
<feature type="transmembrane region" description="Helical" evidence="1">
    <location>
        <begin position="12"/>
        <end position="28"/>
    </location>
</feature>
<dbReference type="eggNOG" id="COG4767">
    <property type="taxonomic scope" value="Bacteria"/>
</dbReference>
<evidence type="ECO:0000256" key="1">
    <source>
        <dbReference type="SAM" id="Phobius"/>
    </source>
</evidence>
<dbReference type="HOGENOM" id="CLU_1203112_0_0_9"/>
<dbReference type="PANTHER" id="PTHR36834:SF2">
    <property type="entry name" value="MEMBRANE PROTEIN"/>
    <property type="match status" value="1"/>
</dbReference>
<feature type="transmembrane region" description="Helical" evidence="1">
    <location>
        <begin position="91"/>
        <end position="117"/>
    </location>
</feature>
<dbReference type="OrthoDB" id="9805025at2"/>
<reference evidence="3 4" key="1">
    <citation type="submission" date="2008-09" db="EMBL/GenBank/DDBJ databases">
        <authorList>
            <person name="Fulton L."/>
            <person name="Clifton S."/>
            <person name="Fulton B."/>
            <person name="Xu J."/>
            <person name="Minx P."/>
            <person name="Pepin K.H."/>
            <person name="Johnson M."/>
            <person name="Thiruvilangam P."/>
            <person name="Bhonagiri V."/>
            <person name="Nash W.E."/>
            <person name="Mardis E.R."/>
            <person name="Wilson R.K."/>
        </authorList>
    </citation>
    <scope>NUCLEOTIDE SEQUENCE [LARGE SCALE GENOMIC DNA]</scope>
    <source>
        <strain evidence="3 4">DSM 13275</strain>
    </source>
</reference>
<evidence type="ECO:0000313" key="4">
    <source>
        <dbReference type="Proteomes" id="UP000003178"/>
    </source>
</evidence>
<keyword evidence="4" id="KW-1185">Reference proteome</keyword>
<keyword evidence="1" id="KW-0472">Membrane</keyword>
<reference evidence="3 4" key="2">
    <citation type="submission" date="2008-10" db="EMBL/GenBank/DDBJ databases">
        <title>Draft genome sequence of Clostridium hiranonis (DSM 13275).</title>
        <authorList>
            <person name="Sudarsanam P."/>
            <person name="Ley R."/>
            <person name="Guruge J."/>
            <person name="Turnbaugh P.J."/>
            <person name="Mahowald M."/>
            <person name="Liep D."/>
            <person name="Gordon J."/>
        </authorList>
    </citation>
    <scope>NUCLEOTIDE SEQUENCE [LARGE SCALE GENOMIC DNA]</scope>
    <source>
        <strain evidence="3 4">DSM 13275</strain>
    </source>
</reference>
<dbReference type="Pfam" id="PF04892">
    <property type="entry name" value="VanZ"/>
    <property type="match status" value="1"/>
</dbReference>